<evidence type="ECO:0000313" key="14">
    <source>
        <dbReference type="Proteomes" id="UP000249619"/>
    </source>
</evidence>
<evidence type="ECO:0000256" key="1">
    <source>
        <dbReference type="ARBA" id="ARBA00004141"/>
    </source>
</evidence>
<feature type="region of interest" description="Disordered" evidence="12">
    <location>
        <begin position="1035"/>
        <end position="1084"/>
    </location>
</feature>
<keyword evidence="7" id="KW-0443">Lipid metabolism</keyword>
<keyword evidence="8" id="KW-0472">Membrane</keyword>
<keyword evidence="3" id="KW-0812">Transmembrane</keyword>
<feature type="compositionally biased region" description="Basic and acidic residues" evidence="12">
    <location>
        <begin position="1465"/>
        <end position="1475"/>
    </location>
</feature>
<feature type="compositionally biased region" description="Low complexity" evidence="12">
    <location>
        <begin position="1434"/>
        <end position="1443"/>
    </location>
</feature>
<feature type="region of interest" description="Disordered" evidence="12">
    <location>
        <begin position="474"/>
        <end position="495"/>
    </location>
</feature>
<feature type="compositionally biased region" description="Low complexity" evidence="12">
    <location>
        <begin position="961"/>
        <end position="979"/>
    </location>
</feature>
<gene>
    <name evidence="13" type="ORF">DDE83_008445</name>
</gene>
<evidence type="ECO:0000313" key="13">
    <source>
        <dbReference type="EMBL" id="RAR02845.1"/>
    </source>
</evidence>
<dbReference type="CDD" id="cd05339">
    <property type="entry name" value="17beta-HSDXI-like_SDR_c"/>
    <property type="match status" value="1"/>
</dbReference>
<evidence type="ECO:0000256" key="6">
    <source>
        <dbReference type="ARBA" id="ARBA00023002"/>
    </source>
</evidence>
<feature type="compositionally biased region" description="Low complexity" evidence="12">
    <location>
        <begin position="1277"/>
        <end position="1288"/>
    </location>
</feature>
<feature type="compositionally biased region" description="Low complexity" evidence="12">
    <location>
        <begin position="406"/>
        <end position="420"/>
    </location>
</feature>
<evidence type="ECO:0000256" key="7">
    <source>
        <dbReference type="ARBA" id="ARBA00023098"/>
    </source>
</evidence>
<feature type="region of interest" description="Disordered" evidence="12">
    <location>
        <begin position="1240"/>
        <end position="1343"/>
    </location>
</feature>
<feature type="compositionally biased region" description="Low complexity" evidence="12">
    <location>
        <begin position="992"/>
        <end position="1005"/>
    </location>
</feature>
<dbReference type="PANTHER" id="PTHR24322:SF736">
    <property type="entry name" value="RETINOL DEHYDROGENASE 10"/>
    <property type="match status" value="1"/>
</dbReference>
<feature type="region of interest" description="Disordered" evidence="12">
    <location>
        <begin position="1142"/>
        <end position="1187"/>
    </location>
</feature>
<feature type="compositionally biased region" description="Polar residues" evidence="12">
    <location>
        <begin position="1693"/>
        <end position="1712"/>
    </location>
</feature>
<evidence type="ECO:0000256" key="11">
    <source>
        <dbReference type="ARBA" id="ARBA00082544"/>
    </source>
</evidence>
<comment type="caution">
    <text evidence="13">The sequence shown here is derived from an EMBL/GenBank/DDBJ whole genome shotgun (WGS) entry which is preliminary data.</text>
</comment>
<dbReference type="PRINTS" id="PR00081">
    <property type="entry name" value="GDHRDH"/>
</dbReference>
<feature type="region of interest" description="Disordered" evidence="12">
    <location>
        <begin position="961"/>
        <end position="1019"/>
    </location>
</feature>
<dbReference type="OrthoDB" id="10253736at2759"/>
<dbReference type="GO" id="GO:0052650">
    <property type="term" value="F:all-trans-retinol dehydrogenase (NADP+) activity"/>
    <property type="evidence" value="ECO:0007669"/>
    <property type="project" value="UniProtKB-ARBA"/>
</dbReference>
<reference evidence="14" key="1">
    <citation type="submission" date="2018-05" db="EMBL/GenBank/DDBJ databases">
        <title>Draft genome sequence of Stemphylium lycopersici strain CIDEFI 213.</title>
        <authorList>
            <person name="Medina R."/>
            <person name="Franco M.E.E."/>
            <person name="Lucentini C.G."/>
            <person name="Saparrat M.C.N."/>
            <person name="Balatti P.A."/>
        </authorList>
    </citation>
    <scope>NUCLEOTIDE SEQUENCE [LARGE SCALE GENOMIC DNA]</scope>
    <source>
        <strain evidence="14">CIDEFI 213</strain>
    </source>
</reference>
<keyword evidence="14" id="KW-1185">Reference proteome</keyword>
<evidence type="ECO:0000256" key="12">
    <source>
        <dbReference type="SAM" id="MobiDB-lite"/>
    </source>
</evidence>
<dbReference type="Pfam" id="PF00106">
    <property type="entry name" value="adh_short"/>
    <property type="match status" value="1"/>
</dbReference>
<feature type="compositionally biased region" description="Polar residues" evidence="12">
    <location>
        <begin position="1035"/>
        <end position="1057"/>
    </location>
</feature>
<feature type="region of interest" description="Disordered" evidence="12">
    <location>
        <begin position="384"/>
        <end position="446"/>
    </location>
</feature>
<dbReference type="PANTHER" id="PTHR24322">
    <property type="entry name" value="PKSB"/>
    <property type="match status" value="1"/>
</dbReference>
<feature type="compositionally biased region" description="Polar residues" evidence="12">
    <location>
        <begin position="1064"/>
        <end position="1074"/>
    </location>
</feature>
<evidence type="ECO:0000256" key="8">
    <source>
        <dbReference type="ARBA" id="ARBA00023136"/>
    </source>
</evidence>
<feature type="compositionally biased region" description="Polar residues" evidence="12">
    <location>
        <begin position="715"/>
        <end position="732"/>
    </location>
</feature>
<name>A0A364MTL3_STELY</name>
<dbReference type="GO" id="GO:0016020">
    <property type="term" value="C:membrane"/>
    <property type="evidence" value="ECO:0007669"/>
    <property type="project" value="UniProtKB-SubCell"/>
</dbReference>
<organism evidence="13 14">
    <name type="scientific">Stemphylium lycopersici</name>
    <name type="common">Tomato gray leaf spot disease fungus</name>
    <name type="synonym">Thyrospora lycopersici</name>
    <dbReference type="NCBI Taxonomy" id="183478"/>
    <lineage>
        <taxon>Eukaryota</taxon>
        <taxon>Fungi</taxon>
        <taxon>Dikarya</taxon>
        <taxon>Ascomycota</taxon>
        <taxon>Pezizomycotina</taxon>
        <taxon>Dothideomycetes</taxon>
        <taxon>Pleosporomycetidae</taxon>
        <taxon>Pleosporales</taxon>
        <taxon>Pleosporineae</taxon>
        <taxon>Pleosporaceae</taxon>
        <taxon>Stemphylium</taxon>
    </lineage>
</organism>
<feature type="region of interest" description="Disordered" evidence="12">
    <location>
        <begin position="636"/>
        <end position="733"/>
    </location>
</feature>
<feature type="compositionally biased region" description="Polar residues" evidence="12">
    <location>
        <begin position="980"/>
        <end position="989"/>
    </location>
</feature>
<dbReference type="InterPro" id="IPR036291">
    <property type="entry name" value="NAD(P)-bd_dom_sf"/>
</dbReference>
<proteinExistence type="inferred from homology"/>
<feature type="region of interest" description="Disordered" evidence="12">
    <location>
        <begin position="1661"/>
        <end position="1712"/>
    </location>
</feature>
<evidence type="ECO:0000256" key="5">
    <source>
        <dbReference type="ARBA" id="ARBA00022989"/>
    </source>
</evidence>
<feature type="compositionally biased region" description="Low complexity" evidence="12">
    <location>
        <begin position="474"/>
        <end position="483"/>
    </location>
</feature>
<feature type="compositionally biased region" description="Basic and acidic residues" evidence="12">
    <location>
        <begin position="1331"/>
        <end position="1343"/>
    </location>
</feature>
<evidence type="ECO:0000256" key="3">
    <source>
        <dbReference type="ARBA" id="ARBA00022692"/>
    </source>
</evidence>
<keyword evidence="6" id="KW-0560">Oxidoreductase</keyword>
<comment type="similarity">
    <text evidence="2">Belongs to the short-chain dehydrogenases/reductases (SDR) family.</text>
</comment>
<feature type="region of interest" description="Disordered" evidence="12">
    <location>
        <begin position="1405"/>
        <end position="1484"/>
    </location>
</feature>
<dbReference type="STRING" id="183478.A0A364MTL3"/>
<comment type="subcellular location">
    <subcellularLocation>
        <location evidence="1">Membrane</location>
        <topology evidence="1">Multi-pass membrane protein</topology>
    </subcellularLocation>
</comment>
<evidence type="ECO:0000256" key="2">
    <source>
        <dbReference type="ARBA" id="ARBA00006484"/>
    </source>
</evidence>
<dbReference type="InterPro" id="IPR002347">
    <property type="entry name" value="SDR_fam"/>
</dbReference>
<feature type="compositionally biased region" description="Low complexity" evidence="12">
    <location>
        <begin position="639"/>
        <end position="671"/>
    </location>
</feature>
<feature type="compositionally biased region" description="Polar residues" evidence="12">
    <location>
        <begin position="1006"/>
        <end position="1019"/>
    </location>
</feature>
<feature type="compositionally biased region" description="Low complexity" evidence="12">
    <location>
        <begin position="680"/>
        <end position="714"/>
    </location>
</feature>
<sequence>MIRCALLAIGSVIIRIASPEWLSFGSKLGLSSSQLATLHWYLKWALPLWAIVDLNSALNRLAERRWVIKTDKSTWNWKSEVAVVTGGSAGIGACVVQQLVSHGIKVAVLDVSPLSSAFTKDELAHVRYYKCDITSRDNIHQAAEAIRSDLGSPSILINNAGIGNAWTVLDIPQESLRKMFEINLLSHWSTVQEFLPDMIAKKKGHIMAVASLASFVALAGAVDYSCTKGALLAFHEGLTQEIKHRYKCPQVQTSIVHPNWTKSAITSHEAISAGLKKAGAKVLEAEDVAQAMVNQIISVKSGQLVLGPSISPKRSSQYYREAESAAQTPSGLLGLLELRHRGIMTWKGHWHFACNVSDVDTLDNTSHISVTPIDSTVFTSSTAESSTTSLESGAPSTVTTQSPRFPLVSKSSSPVSTSDKLPGKSSHAPSPSFTAGSDGAVPHSINKSNHAFSSTLATSDTSSKEWISNQVSSSLSEVASRASPTTTELQVEAETVPSTSINTSFVSKASLDIPSSSASGSRPPIHTPDAALASWNGTSSNLSPATIVEAQQHKSQSMSLSPMRSATEIWQIYVPTSTPSFPAHPTPVLSSQLDQYSIITTEASSVAPTFTATTPTAFSSSSVPVYAADVSLTMSRIQPSSVDESSTASPSSTPISRSTSSTISSMPSSDSGDTGLHLHSVSTLSNWSSSSPSTVGASSSSSTSSSGSVTSATSITPTSMIPQKTASGSSSVPEDFLVSKGSVLNGTSEATISPTVSSEMSVGKLASMSGGFVWPQSQSLVLSSSVLSVRPTGSVFPSPSVLPSTGEYWGIVPTISRIASTPLETQTDAIPTVTRPTDSMVTGSVGVLLPNGPTAALPGNGTVSSSGIFSTSTLVTESNLSFTGSGSASSTIEPSSQTSYTFDNSMQTSQVSTISQTPIASSVQTTGTSSLQMELNSIFFVQPITPSGIDVTSSAAFIPFPTTSTTPTGLGPTSTSGTTEDPTSSTGTVFPTRDSSSRTSTADRSQLISTSSAGFSTVRPSPTSFISAISSFVTKTKTRNSENPSQTRSASNDISETPTRRESTTLLPTSNPTETVAAATPRPLTPSETAGVALGSTAGVLLAIVAAIFVARRYHAMHAAKRASGASSSAYPRVPYLYDPSLGNRESGGGGDEEASAFMSGGAGGLPPPSTGSRTPPRAPNNSLDHGYRQRFSISGLHYSDPGNPFSDSDDPWMDWRSSDAIHTPSDTASALAAAVAGYCNGPQRPLPPTPNRPSTQAFHDHIIPSPTLSPLMNGCSLRRSPALSSRRNSVKSQRSLRKLHSCPSPNSAAKDYPPRSPYGRGPRQSLSSIKEAESKESLPDPIEHDLLLPVDIRTETPDSVMVYTPAPVFRTMRPPLPNTFSKDQSTRKSPLTIAIQEKALRSTDSILFPTHKDPPPYSYTPLVQRGPSPPSPLSSSPSSSSSQTITQITYNDFPTPPTNAPRHKGWDDIKRRSDGSSSLMSPLSATATATPPIFPGHHFEPPVPRRNLTPPPPLKKRSLIQLKRKTPLAGTGQPMAMATTAQKAPFSPLRVNTKFAAYDKRNVGFEGPRMSLLAKVNSIGDLRGEEERYRPASVPPPTATPLEQHSYIIPALSTSEPPVHLHQKDPAWVLCHYPLARFSFVNAEAEWIITRAYCPIPHSTETKPRNTLYQSPPKPTTHPATTRKTYGLAASSPITDPKPTSQPYLAVSTLQ</sequence>
<evidence type="ECO:0000256" key="4">
    <source>
        <dbReference type="ARBA" id="ARBA00022857"/>
    </source>
</evidence>
<protein>
    <recommendedName>
        <fullName evidence="10">Short-chain dehydrogenase/reductase 3</fullName>
    </recommendedName>
    <alternativeName>
        <fullName evidence="11">Retinal short-chain dehydrogenase/reductase 1</fullName>
    </alternativeName>
</protein>
<keyword evidence="5" id="KW-1133">Transmembrane helix</keyword>
<dbReference type="Gene3D" id="3.40.50.720">
    <property type="entry name" value="NAD(P)-binding Rossmann-like Domain"/>
    <property type="match status" value="1"/>
</dbReference>
<dbReference type="SUPFAM" id="SSF51735">
    <property type="entry name" value="NAD(P)-binding Rossmann-fold domains"/>
    <property type="match status" value="1"/>
</dbReference>
<feature type="compositionally biased region" description="Polar residues" evidence="12">
    <location>
        <begin position="394"/>
        <end position="403"/>
    </location>
</feature>
<evidence type="ECO:0000256" key="9">
    <source>
        <dbReference type="ARBA" id="ARBA00059620"/>
    </source>
</evidence>
<dbReference type="Proteomes" id="UP000249619">
    <property type="component" value="Unassembled WGS sequence"/>
</dbReference>
<comment type="function">
    <text evidence="9">Catalyzes the reduction of all-trans-retinal to all-trans-retinol in the presence of NADPH.</text>
</comment>
<dbReference type="FunFam" id="3.40.50.720:FF:000131">
    <property type="entry name" value="Short-chain dehydrogenase/reductase 3"/>
    <property type="match status" value="1"/>
</dbReference>
<feature type="compositionally biased region" description="Polar residues" evidence="12">
    <location>
        <begin position="1444"/>
        <end position="1453"/>
    </location>
</feature>
<dbReference type="EMBL" id="QGDH01000201">
    <property type="protein sequence ID" value="RAR02845.1"/>
    <property type="molecule type" value="Genomic_DNA"/>
</dbReference>
<accession>A0A364MTL3</accession>
<evidence type="ECO:0000256" key="10">
    <source>
        <dbReference type="ARBA" id="ARBA00068717"/>
    </source>
</evidence>
<keyword evidence="4" id="KW-0521">NADP</keyword>